<organism evidence="2">
    <name type="scientific">uncultured Aureispira sp</name>
    <dbReference type="NCBI Taxonomy" id="1331704"/>
    <lineage>
        <taxon>Bacteria</taxon>
        <taxon>Pseudomonadati</taxon>
        <taxon>Bacteroidota</taxon>
        <taxon>Saprospiria</taxon>
        <taxon>Saprospirales</taxon>
        <taxon>Saprospiraceae</taxon>
        <taxon>Aureispira</taxon>
        <taxon>environmental samples</taxon>
    </lineage>
</organism>
<feature type="transmembrane region" description="Helical" evidence="1">
    <location>
        <begin position="36"/>
        <end position="55"/>
    </location>
</feature>
<gene>
    <name evidence="2" type="ORF">HELGO_WM44500</name>
</gene>
<dbReference type="EMBL" id="CACVAQ010000276">
    <property type="protein sequence ID" value="CAA6819713.1"/>
    <property type="molecule type" value="Genomic_DNA"/>
</dbReference>
<proteinExistence type="predicted"/>
<keyword evidence="1" id="KW-1133">Transmembrane helix</keyword>
<feature type="transmembrane region" description="Helical" evidence="1">
    <location>
        <begin position="7"/>
        <end position="24"/>
    </location>
</feature>
<protein>
    <submittedName>
        <fullName evidence="2">Uncharacterized protein</fullName>
    </submittedName>
</protein>
<accession>A0A6S6TU50</accession>
<keyword evidence="1" id="KW-0472">Membrane</keyword>
<keyword evidence="1" id="KW-0812">Transmembrane</keyword>
<feature type="transmembrane region" description="Helical" evidence="1">
    <location>
        <begin position="67"/>
        <end position="86"/>
    </location>
</feature>
<name>A0A6S6TU50_9BACT</name>
<evidence type="ECO:0000313" key="2">
    <source>
        <dbReference type="EMBL" id="CAA6819713.1"/>
    </source>
</evidence>
<reference evidence="2" key="1">
    <citation type="submission" date="2020-01" db="EMBL/GenBank/DDBJ databases">
        <authorList>
            <person name="Meier V. D."/>
            <person name="Meier V D."/>
        </authorList>
    </citation>
    <scope>NUCLEOTIDE SEQUENCE</scope>
    <source>
        <strain evidence="2">HLG_WM_MAG_10</strain>
    </source>
</reference>
<sequence>MNTVGKVVSLNLLIFVLYTLLIHATSGNDAAIEGTVLAYMHAVGVFFIGIFMAIFNKGEARNIGAALVLSGLLIAVIGFSVCLGTLELNLH</sequence>
<evidence type="ECO:0000256" key="1">
    <source>
        <dbReference type="SAM" id="Phobius"/>
    </source>
</evidence>
<dbReference type="AlphaFoldDB" id="A0A6S6TU50"/>